<feature type="domain" description="Signal transduction histidine kinase subgroup 3 dimerisation and phosphoacceptor" evidence="12">
    <location>
        <begin position="422"/>
        <end position="488"/>
    </location>
</feature>
<keyword evidence="5" id="KW-0547">Nucleotide-binding</keyword>
<keyword evidence="10" id="KW-0472">Membrane</keyword>
<keyword evidence="10" id="KW-0812">Transmembrane</keyword>
<reference evidence="14" key="1">
    <citation type="submission" date="2016-10" db="EMBL/GenBank/DDBJ databases">
        <authorList>
            <person name="Varghese N."/>
            <person name="Submissions S."/>
        </authorList>
    </citation>
    <scope>NUCLEOTIDE SEQUENCE [LARGE SCALE GENOMIC DNA]</scope>
    <source>
        <strain evidence="14">DSM 43161</strain>
    </source>
</reference>
<comment type="catalytic activity">
    <reaction evidence="1">
        <text>ATP + protein L-histidine = ADP + protein N-phospho-L-histidine.</text>
        <dbReference type="EC" id="2.7.13.3"/>
    </reaction>
</comment>
<keyword evidence="4" id="KW-0808">Transferase</keyword>
<dbReference type="SUPFAM" id="SSF55874">
    <property type="entry name" value="ATPase domain of HSP90 chaperone/DNA topoisomerase II/histidine kinase"/>
    <property type="match status" value="1"/>
</dbReference>
<evidence type="ECO:0000256" key="4">
    <source>
        <dbReference type="ARBA" id="ARBA00022679"/>
    </source>
</evidence>
<evidence type="ECO:0000256" key="3">
    <source>
        <dbReference type="ARBA" id="ARBA00022553"/>
    </source>
</evidence>
<organism evidence="13 14">
    <name type="scientific">Geodermatophilus obscurus</name>
    <dbReference type="NCBI Taxonomy" id="1861"/>
    <lineage>
        <taxon>Bacteria</taxon>
        <taxon>Bacillati</taxon>
        <taxon>Actinomycetota</taxon>
        <taxon>Actinomycetes</taxon>
        <taxon>Geodermatophilales</taxon>
        <taxon>Geodermatophilaceae</taxon>
        <taxon>Geodermatophilus</taxon>
    </lineage>
</organism>
<evidence type="ECO:0000256" key="1">
    <source>
        <dbReference type="ARBA" id="ARBA00000085"/>
    </source>
</evidence>
<dbReference type="PANTHER" id="PTHR24421:SF10">
    <property type="entry name" value="NITRATE_NITRITE SENSOR PROTEIN NARQ"/>
    <property type="match status" value="1"/>
</dbReference>
<dbReference type="GO" id="GO:0000155">
    <property type="term" value="F:phosphorelay sensor kinase activity"/>
    <property type="evidence" value="ECO:0007669"/>
    <property type="project" value="InterPro"/>
</dbReference>
<feature type="transmembrane region" description="Helical" evidence="10">
    <location>
        <begin position="346"/>
        <end position="365"/>
    </location>
</feature>
<dbReference type="InterPro" id="IPR003594">
    <property type="entry name" value="HATPase_dom"/>
</dbReference>
<evidence type="ECO:0000259" key="11">
    <source>
        <dbReference type="Pfam" id="PF02518"/>
    </source>
</evidence>
<evidence type="ECO:0000256" key="2">
    <source>
        <dbReference type="ARBA" id="ARBA00012438"/>
    </source>
</evidence>
<gene>
    <name evidence="13" type="ORF">SAMN05660359_02337</name>
</gene>
<feature type="domain" description="Histidine kinase/HSP90-like ATPase" evidence="11">
    <location>
        <begin position="535"/>
        <end position="624"/>
    </location>
</feature>
<dbReference type="AlphaFoldDB" id="A0A1I5FRL1"/>
<evidence type="ECO:0000256" key="6">
    <source>
        <dbReference type="ARBA" id="ARBA00022777"/>
    </source>
</evidence>
<evidence type="ECO:0000256" key="7">
    <source>
        <dbReference type="ARBA" id="ARBA00022840"/>
    </source>
</evidence>
<feature type="domain" description="Signal transduction histidine kinase subgroup 3 dimerisation and phosphoacceptor" evidence="12">
    <location>
        <begin position="160"/>
        <end position="222"/>
    </location>
</feature>
<dbReference type="Pfam" id="PF07730">
    <property type="entry name" value="HisKA_3"/>
    <property type="match status" value="2"/>
</dbReference>
<protein>
    <recommendedName>
        <fullName evidence="2">histidine kinase</fullName>
        <ecNumber evidence="2">2.7.13.3</ecNumber>
    </recommendedName>
</protein>
<evidence type="ECO:0000259" key="12">
    <source>
        <dbReference type="Pfam" id="PF07730"/>
    </source>
</evidence>
<dbReference type="EC" id="2.7.13.3" evidence="2"/>
<name>A0A1I5FRL1_9ACTN</name>
<evidence type="ECO:0000313" key="13">
    <source>
        <dbReference type="EMBL" id="SFO26223.1"/>
    </source>
</evidence>
<feature type="transmembrane region" description="Helical" evidence="10">
    <location>
        <begin position="20"/>
        <end position="36"/>
    </location>
</feature>
<evidence type="ECO:0000256" key="5">
    <source>
        <dbReference type="ARBA" id="ARBA00022741"/>
    </source>
</evidence>
<dbReference type="Proteomes" id="UP000183642">
    <property type="component" value="Unassembled WGS sequence"/>
</dbReference>
<feature type="transmembrane region" description="Helical" evidence="10">
    <location>
        <begin position="106"/>
        <end position="125"/>
    </location>
</feature>
<feature type="transmembrane region" description="Helical" evidence="10">
    <location>
        <begin position="371"/>
        <end position="393"/>
    </location>
</feature>
<feature type="transmembrane region" description="Helical" evidence="10">
    <location>
        <begin position="43"/>
        <end position="61"/>
    </location>
</feature>
<evidence type="ECO:0000313" key="14">
    <source>
        <dbReference type="Proteomes" id="UP000183642"/>
    </source>
</evidence>
<proteinExistence type="predicted"/>
<accession>A0A1I5FRL1</accession>
<keyword evidence="6 13" id="KW-0418">Kinase</keyword>
<keyword evidence="8" id="KW-0902">Two-component regulatory system</keyword>
<dbReference type="InterPro" id="IPR011712">
    <property type="entry name" value="Sig_transdc_His_kin_sub3_dim/P"/>
</dbReference>
<evidence type="ECO:0000256" key="8">
    <source>
        <dbReference type="ARBA" id="ARBA00023012"/>
    </source>
</evidence>
<keyword evidence="7" id="KW-0067">ATP-binding</keyword>
<dbReference type="PANTHER" id="PTHR24421">
    <property type="entry name" value="NITRATE/NITRITE SENSOR PROTEIN NARX-RELATED"/>
    <property type="match status" value="1"/>
</dbReference>
<evidence type="ECO:0000256" key="9">
    <source>
        <dbReference type="SAM" id="MobiDB-lite"/>
    </source>
</evidence>
<dbReference type="GO" id="GO:0046983">
    <property type="term" value="F:protein dimerization activity"/>
    <property type="evidence" value="ECO:0007669"/>
    <property type="project" value="InterPro"/>
</dbReference>
<dbReference type="Gene3D" id="3.30.565.10">
    <property type="entry name" value="Histidine kinase-like ATPase, C-terminal domain"/>
    <property type="match status" value="1"/>
</dbReference>
<feature type="transmembrane region" description="Helical" evidence="10">
    <location>
        <begin position="303"/>
        <end position="334"/>
    </location>
</feature>
<dbReference type="Pfam" id="PF02518">
    <property type="entry name" value="HATPase_c"/>
    <property type="match status" value="1"/>
</dbReference>
<dbReference type="Gene3D" id="1.20.5.1930">
    <property type="match status" value="2"/>
</dbReference>
<dbReference type="GO" id="GO:0016020">
    <property type="term" value="C:membrane"/>
    <property type="evidence" value="ECO:0007669"/>
    <property type="project" value="InterPro"/>
</dbReference>
<dbReference type="InterPro" id="IPR050482">
    <property type="entry name" value="Sensor_HK_TwoCompSys"/>
</dbReference>
<sequence length="641" mass="67312">MLVLLMSTSGLDDAHRAHGWWPLLGVLGQTLPLLLLRRAPGSVLVVVAGVTAAQLAAGLPVTNGMMGQAVATGAVVARTRWPTASVVPVAVLATSWGSAWAGGQPGLLRFVSVTALALLVAWLLGDAAGRRAQVRRGMEAALSRRRNRARLHGHVVATEERLRITRELHDLVGEALDAVVLHVEASRSHRGRPEAASQLQSIEELGRQVLAELDGYLRYLRRPVFEGQRTADPGSAPVAVPEGRRLPTASRFSSIGSVLGVAFLTFVDELSVPLEDWPFPAWPAVSTAVVAVPLLLRQRAPEAVLGVLLTLLAGLALVGMPIGSGGLLAIAVALHEVASGRSRRRALLGAVSSCLVLLAVTVLVYPQEFGAFAGPLLALVAGALYVGDTARVAREHNESLARRVAEAEEEDRLRERAAVADERTRMARDLHDSIGHTLSLIVLQAGAARLAAASPGDASERQVADALRSIETTARTALRELDAVVHSLGGDPEDDGLIVPGPADLDDVVQGVRAAGTRVDVAAAPTGDLPRSLQVAILRIVQEALTNVVKHAPGARATVQVVRSDDSVSVTVSNDPGSRPDRVLPSGGRGLAGMQERVSMFHGELSAGPDGRGGHRVDARIPVPRRPTSPPSLAPTAGDHR</sequence>
<evidence type="ECO:0000256" key="10">
    <source>
        <dbReference type="SAM" id="Phobius"/>
    </source>
</evidence>
<keyword evidence="14" id="KW-1185">Reference proteome</keyword>
<keyword evidence="10" id="KW-1133">Transmembrane helix</keyword>
<keyword evidence="3" id="KW-0597">Phosphoprotein</keyword>
<feature type="compositionally biased region" description="Pro residues" evidence="9">
    <location>
        <begin position="624"/>
        <end position="633"/>
    </location>
</feature>
<feature type="region of interest" description="Disordered" evidence="9">
    <location>
        <begin position="569"/>
        <end position="589"/>
    </location>
</feature>
<dbReference type="CDD" id="cd16917">
    <property type="entry name" value="HATPase_UhpB-NarQ-NarX-like"/>
    <property type="match status" value="1"/>
</dbReference>
<feature type="region of interest" description="Disordered" evidence="9">
    <location>
        <begin position="603"/>
        <end position="641"/>
    </location>
</feature>
<dbReference type="EMBL" id="FOWE01000005">
    <property type="protein sequence ID" value="SFO26223.1"/>
    <property type="molecule type" value="Genomic_DNA"/>
</dbReference>
<dbReference type="InterPro" id="IPR036890">
    <property type="entry name" value="HATPase_C_sf"/>
</dbReference>